<feature type="binding site" evidence="6">
    <location>
        <position position="250"/>
    </location>
    <ligand>
        <name>a divalent metal cation</name>
        <dbReference type="ChEBI" id="CHEBI:60240"/>
        <label>2</label>
        <note>catalytic</note>
    </ligand>
</feature>
<evidence type="ECO:0000256" key="4">
    <source>
        <dbReference type="ARBA" id="ARBA00022723"/>
    </source>
</evidence>
<evidence type="ECO:0000313" key="10">
    <source>
        <dbReference type="Proteomes" id="UP000321857"/>
    </source>
</evidence>
<sequence length="275" mass="30171">MTEYVHVGPEDRIEPRNNMIKLHGPEGFEGMRRAGRLAAEILDALVPHVVPGVTTREIDEIVRRMTLEAGAVPATLGYRGYTRSCCTSINHVVCHGIPGDKALKDGDIVNIDVTPILDGWHGDTSRMYLVGDVPLKAKKLVEVTYECLMLGLEQAKPGNRLGDVANAIQSHAEKHRYGVVRDFCGHGLGRLFHDSPEVIHAGRPGTGPELRPGMFFTVEPMINIGRADVKMLDDGWTAVTRDRSLSAQFEHSIGITESGCEIFTQSPKGLDKPPY</sequence>
<keyword evidence="5 6" id="KW-0378">Hydrolase</keyword>
<comment type="catalytic activity">
    <reaction evidence="6 7">
        <text>Release of N-terminal amino acids, preferentially methionine, from peptides and arylamides.</text>
        <dbReference type="EC" id="3.4.11.18"/>
    </reaction>
</comment>
<organism evidence="9 10">
    <name type="scientific">Sphingomonas xanthus</name>
    <dbReference type="NCBI Taxonomy" id="2594473"/>
    <lineage>
        <taxon>Bacteria</taxon>
        <taxon>Pseudomonadati</taxon>
        <taxon>Pseudomonadota</taxon>
        <taxon>Alphaproteobacteria</taxon>
        <taxon>Sphingomonadales</taxon>
        <taxon>Sphingomonadaceae</taxon>
        <taxon>Sphingomonas</taxon>
    </lineage>
</organism>
<feature type="binding site" evidence="6">
    <location>
        <position position="250"/>
    </location>
    <ligand>
        <name>a divalent metal cation</name>
        <dbReference type="ChEBI" id="CHEBI:60240"/>
        <label>1</label>
    </ligand>
</feature>
<name>A0A516ITY7_9SPHN</name>
<feature type="binding site" evidence="6">
    <location>
        <position position="123"/>
    </location>
    <ligand>
        <name>a divalent metal cation</name>
        <dbReference type="ChEBI" id="CHEBI:60240"/>
        <label>2</label>
        <note>catalytic</note>
    </ligand>
</feature>
<dbReference type="GO" id="GO:0004239">
    <property type="term" value="F:initiator methionyl aminopeptidase activity"/>
    <property type="evidence" value="ECO:0007669"/>
    <property type="project" value="UniProtKB-UniRule"/>
</dbReference>
<dbReference type="EMBL" id="CP041659">
    <property type="protein sequence ID" value="QDP20341.1"/>
    <property type="molecule type" value="Genomic_DNA"/>
</dbReference>
<dbReference type="PANTHER" id="PTHR43330">
    <property type="entry name" value="METHIONINE AMINOPEPTIDASE"/>
    <property type="match status" value="1"/>
</dbReference>
<dbReference type="GO" id="GO:0006508">
    <property type="term" value="P:proteolysis"/>
    <property type="evidence" value="ECO:0007669"/>
    <property type="project" value="UniProtKB-KW"/>
</dbReference>
<proteinExistence type="inferred from homology"/>
<comment type="cofactor">
    <cofactor evidence="6">
        <name>Co(2+)</name>
        <dbReference type="ChEBI" id="CHEBI:48828"/>
    </cofactor>
    <cofactor evidence="6">
        <name>Zn(2+)</name>
        <dbReference type="ChEBI" id="CHEBI:29105"/>
    </cofactor>
    <cofactor evidence="6">
        <name>Mn(2+)</name>
        <dbReference type="ChEBI" id="CHEBI:29035"/>
    </cofactor>
    <cofactor evidence="6">
        <name>Fe(2+)</name>
        <dbReference type="ChEBI" id="CHEBI:29033"/>
    </cofactor>
    <text evidence="6">Binds 2 divalent metal cations per subunit. Has a high-affinity and a low affinity metal-binding site. The true nature of the physiological cofactor is under debate. The enzyme is active with cobalt, zinc, manganese or divalent iron ions. Most likely, methionine aminopeptidases function as mononuclear Fe(2+)-metalloproteases under physiological conditions, and the catalytically relevant metal-binding site has been assigned to the histidine-containing high-affinity site.</text>
</comment>
<gene>
    <name evidence="6 9" type="primary">map</name>
    <name evidence="9" type="ORF">FMM02_10495</name>
</gene>
<feature type="binding site" evidence="6">
    <location>
        <position position="95"/>
    </location>
    <ligand>
        <name>substrate</name>
    </ligand>
</feature>
<evidence type="ECO:0000256" key="5">
    <source>
        <dbReference type="ARBA" id="ARBA00022801"/>
    </source>
</evidence>
<dbReference type="Pfam" id="PF00557">
    <property type="entry name" value="Peptidase_M24"/>
    <property type="match status" value="1"/>
</dbReference>
<keyword evidence="4 6" id="KW-0479">Metal-binding</keyword>
<dbReference type="PANTHER" id="PTHR43330:SF27">
    <property type="entry name" value="METHIONINE AMINOPEPTIDASE"/>
    <property type="match status" value="1"/>
</dbReference>
<dbReference type="EC" id="3.4.11.18" evidence="6 7"/>
<evidence type="ECO:0000256" key="3">
    <source>
        <dbReference type="ARBA" id="ARBA00022670"/>
    </source>
</evidence>
<feature type="binding site" evidence="6">
    <location>
        <position position="186"/>
    </location>
    <ligand>
        <name>a divalent metal cation</name>
        <dbReference type="ChEBI" id="CHEBI:60240"/>
        <label>2</label>
        <note>catalytic</note>
    </ligand>
</feature>
<protein>
    <recommendedName>
        <fullName evidence="6 7">Methionine aminopeptidase</fullName>
        <shortName evidence="6">MAP</shortName>
        <shortName evidence="6">MetAP</shortName>
        <ecNumber evidence="6 7">3.4.11.18</ecNumber>
    </recommendedName>
    <alternativeName>
        <fullName evidence="6">Peptidase M</fullName>
    </alternativeName>
</protein>
<evidence type="ECO:0000313" key="9">
    <source>
        <dbReference type="EMBL" id="QDP20341.1"/>
    </source>
</evidence>
<feature type="domain" description="Peptidase M24" evidence="8">
    <location>
        <begin position="29"/>
        <end position="257"/>
    </location>
</feature>
<comment type="similarity">
    <text evidence="6">Belongs to the peptidase M24A family. Methionine aminopeptidase type 1 subfamily.</text>
</comment>
<dbReference type="GO" id="GO:0005829">
    <property type="term" value="C:cytosol"/>
    <property type="evidence" value="ECO:0007669"/>
    <property type="project" value="TreeGrafter"/>
</dbReference>
<dbReference type="HAMAP" id="MF_01974">
    <property type="entry name" value="MetAP_1"/>
    <property type="match status" value="1"/>
</dbReference>
<evidence type="ECO:0000259" key="8">
    <source>
        <dbReference type="Pfam" id="PF00557"/>
    </source>
</evidence>
<dbReference type="Gene3D" id="3.90.230.10">
    <property type="entry name" value="Creatinase/methionine aminopeptidase superfamily"/>
    <property type="match status" value="1"/>
</dbReference>
<comment type="function">
    <text evidence="1 6">Removes the N-terminal methionine from nascent proteins. The N-terminal methionine is often cleaved when the second residue in the primary sequence is small and uncharged (Met-Ala-, Cys, Gly, Pro, Ser, Thr, or Val). Requires deformylation of the N(alpha)-formylated initiator methionine before it can be hydrolyzed.</text>
</comment>
<keyword evidence="10" id="KW-1185">Reference proteome</keyword>
<dbReference type="Proteomes" id="UP000321857">
    <property type="component" value="Chromosome"/>
</dbReference>
<evidence type="ECO:0000256" key="2">
    <source>
        <dbReference type="ARBA" id="ARBA00022438"/>
    </source>
</evidence>
<dbReference type="SUPFAM" id="SSF55920">
    <property type="entry name" value="Creatinase/aminopeptidase"/>
    <property type="match status" value="1"/>
</dbReference>
<feature type="binding site" evidence="6">
    <location>
        <position position="123"/>
    </location>
    <ligand>
        <name>a divalent metal cation</name>
        <dbReference type="ChEBI" id="CHEBI:60240"/>
        <label>1</label>
    </ligand>
</feature>
<evidence type="ECO:0000256" key="7">
    <source>
        <dbReference type="RuleBase" id="RU003653"/>
    </source>
</evidence>
<accession>A0A516ITY7</accession>
<dbReference type="InterPro" id="IPR002467">
    <property type="entry name" value="Pept_M24A_MAP1"/>
</dbReference>
<evidence type="ECO:0000256" key="1">
    <source>
        <dbReference type="ARBA" id="ARBA00002521"/>
    </source>
</evidence>
<dbReference type="InterPro" id="IPR000994">
    <property type="entry name" value="Pept_M24"/>
</dbReference>
<feature type="binding site" evidence="6">
    <location>
        <position position="112"/>
    </location>
    <ligand>
        <name>a divalent metal cation</name>
        <dbReference type="ChEBI" id="CHEBI:60240"/>
        <label>1</label>
    </ligand>
</feature>
<dbReference type="KEGG" id="sxa:FMM02_10495"/>
<dbReference type="GO" id="GO:0070006">
    <property type="term" value="F:metalloaminopeptidase activity"/>
    <property type="evidence" value="ECO:0007669"/>
    <property type="project" value="UniProtKB-UniRule"/>
</dbReference>
<evidence type="ECO:0000256" key="6">
    <source>
        <dbReference type="HAMAP-Rule" id="MF_01974"/>
    </source>
</evidence>
<feature type="binding site" evidence="6">
    <location>
        <position position="193"/>
    </location>
    <ligand>
        <name>substrate</name>
    </ligand>
</feature>
<dbReference type="NCBIfam" id="TIGR00500">
    <property type="entry name" value="met_pdase_I"/>
    <property type="match status" value="1"/>
</dbReference>
<dbReference type="PRINTS" id="PR00599">
    <property type="entry name" value="MAPEPTIDASE"/>
</dbReference>
<keyword evidence="3 6" id="KW-0645">Protease</keyword>
<reference evidence="9 10" key="1">
    <citation type="submission" date="2019-07" db="EMBL/GenBank/DDBJ databases">
        <title>Sphingomonas AE3 Genome sequencing and assembly.</title>
        <authorList>
            <person name="Kim H."/>
        </authorList>
    </citation>
    <scope>NUCLEOTIDE SEQUENCE [LARGE SCALE GENOMIC DNA]</scope>
    <source>
        <strain evidence="9 10">AE3</strain>
    </source>
</reference>
<dbReference type="InterPro" id="IPR001714">
    <property type="entry name" value="Pept_M24_MAP"/>
</dbReference>
<dbReference type="AlphaFoldDB" id="A0A516ITY7"/>
<feature type="binding site" evidence="6">
    <location>
        <position position="219"/>
    </location>
    <ligand>
        <name>a divalent metal cation</name>
        <dbReference type="ChEBI" id="CHEBI:60240"/>
        <label>2</label>
        <note>catalytic</note>
    </ligand>
</feature>
<dbReference type="RefSeq" id="WP_147494789.1">
    <property type="nucleotide sequence ID" value="NZ_CP041659.1"/>
</dbReference>
<dbReference type="GO" id="GO:0046872">
    <property type="term" value="F:metal ion binding"/>
    <property type="evidence" value="ECO:0007669"/>
    <property type="project" value="UniProtKB-UniRule"/>
</dbReference>
<keyword evidence="2 6" id="KW-0031">Aminopeptidase</keyword>
<dbReference type="OrthoDB" id="9802055at2"/>
<dbReference type="CDD" id="cd01086">
    <property type="entry name" value="MetAP1"/>
    <property type="match status" value="1"/>
</dbReference>
<dbReference type="InterPro" id="IPR036005">
    <property type="entry name" value="Creatinase/aminopeptidase-like"/>
</dbReference>
<comment type="subunit">
    <text evidence="6">Monomer.</text>
</comment>